<keyword evidence="1" id="KW-0812">Transmembrane</keyword>
<evidence type="ECO:0000313" key="4">
    <source>
        <dbReference type="Proteomes" id="UP000260983"/>
    </source>
</evidence>
<dbReference type="Pfam" id="PF22827">
    <property type="entry name" value="GldL_N"/>
    <property type="match status" value="1"/>
</dbReference>
<comment type="caution">
    <text evidence="3">The sequence shown here is derived from an EMBL/GenBank/DDBJ whole genome shotgun (WGS) entry which is preliminary data.</text>
</comment>
<dbReference type="RefSeq" id="WP_117724692.1">
    <property type="nucleotide sequence ID" value="NZ_CAUGNI010000040.1"/>
</dbReference>
<accession>A0A3E5B9W3</accession>
<gene>
    <name evidence="3" type="primary">gldL</name>
    <name evidence="3" type="ORF">DXB65_14170</name>
</gene>
<evidence type="ECO:0000256" key="1">
    <source>
        <dbReference type="SAM" id="Phobius"/>
    </source>
</evidence>
<feature type="transmembrane region" description="Helical" evidence="1">
    <location>
        <begin position="57"/>
        <end position="75"/>
    </location>
</feature>
<dbReference type="EMBL" id="QSUL01000009">
    <property type="protein sequence ID" value="RGN34346.1"/>
    <property type="molecule type" value="Genomic_DNA"/>
</dbReference>
<evidence type="ECO:0000259" key="2">
    <source>
        <dbReference type="Pfam" id="PF22827"/>
    </source>
</evidence>
<keyword evidence="1" id="KW-1133">Transmembrane helix</keyword>
<dbReference type="InterPro" id="IPR019852">
    <property type="entry name" value="Motility-assoc_prot_GldL"/>
</dbReference>
<reference evidence="3 4" key="1">
    <citation type="submission" date="2018-08" db="EMBL/GenBank/DDBJ databases">
        <title>A genome reference for cultivated species of the human gut microbiota.</title>
        <authorList>
            <person name="Zou Y."/>
            <person name="Xue W."/>
            <person name="Luo G."/>
        </authorList>
    </citation>
    <scope>NUCLEOTIDE SEQUENCE [LARGE SCALE GENOMIC DNA]</scope>
    <source>
        <strain evidence="3 4">OM05-15BH</strain>
    </source>
</reference>
<proteinExistence type="predicted"/>
<feature type="transmembrane region" description="Helical" evidence="1">
    <location>
        <begin position="31"/>
        <end position="51"/>
    </location>
</feature>
<dbReference type="NCBIfam" id="TIGR03513">
    <property type="entry name" value="GldL_gliding"/>
    <property type="match status" value="1"/>
</dbReference>
<dbReference type="InterPro" id="IPR055087">
    <property type="entry name" value="GldL-like_N"/>
</dbReference>
<protein>
    <submittedName>
        <fullName evidence="3">Gliding motility protein GldL</fullName>
    </submittedName>
</protein>
<sequence>MMEKDTINRKRGLGQKLQDFMASYRGKVIMNYAYSWGAAIVIAGTLFKLTHLPGANLMLWIGMGTEVLVFFISAFDLPNQQAGSTAGGVIVVGDGAQANQPVVSVPNQPVSATVGANNYSSGNTTPAFTPEMEETTQAYIDQLKEMTEMLSHFTAQAESLSHDAEQMSALNRNLAGINAIYEMQLRSASTQINTIDQVHEQTRKMARQIEELNAVYARMLQAVQVK</sequence>
<keyword evidence="1" id="KW-0472">Membrane</keyword>
<evidence type="ECO:0000313" key="3">
    <source>
        <dbReference type="EMBL" id="RGN34346.1"/>
    </source>
</evidence>
<dbReference type="AlphaFoldDB" id="A0A3E5B9W3"/>
<feature type="domain" description="Gliding motility protein GldL-like N-terminal" evidence="2">
    <location>
        <begin position="33"/>
        <end position="81"/>
    </location>
</feature>
<name>A0A3E5B9W3_9BACE</name>
<organism evidence="3 4">
    <name type="scientific">Bacteroides oleiciplenus</name>
    <dbReference type="NCBI Taxonomy" id="626931"/>
    <lineage>
        <taxon>Bacteria</taxon>
        <taxon>Pseudomonadati</taxon>
        <taxon>Bacteroidota</taxon>
        <taxon>Bacteroidia</taxon>
        <taxon>Bacteroidales</taxon>
        <taxon>Bacteroidaceae</taxon>
        <taxon>Bacteroides</taxon>
    </lineage>
</organism>
<dbReference type="Proteomes" id="UP000260983">
    <property type="component" value="Unassembled WGS sequence"/>
</dbReference>